<comment type="catalytic activity">
    <reaction evidence="1">
        <text>ATP + protein L-histidine = ADP + protein N-phospho-L-histidine.</text>
        <dbReference type="EC" id="2.7.13.3"/>
    </reaction>
</comment>
<evidence type="ECO:0000313" key="8">
    <source>
        <dbReference type="Proteomes" id="UP000232883"/>
    </source>
</evidence>
<dbReference type="InterPro" id="IPR003594">
    <property type="entry name" value="HATPase_dom"/>
</dbReference>
<proteinExistence type="predicted"/>
<feature type="domain" description="Histidine kinase" evidence="6">
    <location>
        <begin position="296"/>
        <end position="534"/>
    </location>
</feature>
<dbReference type="Gene3D" id="3.30.450.20">
    <property type="entry name" value="PAS domain"/>
    <property type="match status" value="2"/>
</dbReference>
<dbReference type="PRINTS" id="PR00344">
    <property type="entry name" value="BCTRLSENSOR"/>
</dbReference>
<name>A0A2K8YSC5_9BACT</name>
<dbReference type="GO" id="GO:0030295">
    <property type="term" value="F:protein kinase activator activity"/>
    <property type="evidence" value="ECO:0007669"/>
    <property type="project" value="TreeGrafter"/>
</dbReference>
<keyword evidence="5 7" id="KW-0418">Kinase</keyword>
<dbReference type="SMART" id="SM00387">
    <property type="entry name" value="HATPase_c"/>
    <property type="match status" value="1"/>
</dbReference>
<dbReference type="InterPro" id="IPR035965">
    <property type="entry name" value="PAS-like_dom_sf"/>
</dbReference>
<dbReference type="SMART" id="SM00388">
    <property type="entry name" value="HisKA"/>
    <property type="match status" value="1"/>
</dbReference>
<dbReference type="EMBL" id="CP025096">
    <property type="protein sequence ID" value="AUD00532.1"/>
    <property type="molecule type" value="Genomic_DNA"/>
</dbReference>
<dbReference type="EC" id="2.7.13.3" evidence="2"/>
<dbReference type="InterPro" id="IPR005467">
    <property type="entry name" value="His_kinase_dom"/>
</dbReference>
<keyword evidence="8" id="KW-1185">Reference proteome</keyword>
<dbReference type="GO" id="GO:0000155">
    <property type="term" value="F:phosphorelay sensor kinase activity"/>
    <property type="evidence" value="ECO:0007669"/>
    <property type="project" value="InterPro"/>
</dbReference>
<dbReference type="KEGG" id="spir:CWM47_01075"/>
<evidence type="ECO:0000256" key="1">
    <source>
        <dbReference type="ARBA" id="ARBA00000085"/>
    </source>
</evidence>
<dbReference type="SUPFAM" id="SSF55785">
    <property type="entry name" value="PYP-like sensor domain (PAS domain)"/>
    <property type="match status" value="2"/>
</dbReference>
<evidence type="ECO:0000256" key="5">
    <source>
        <dbReference type="ARBA" id="ARBA00022777"/>
    </source>
</evidence>
<dbReference type="InterPro" id="IPR050351">
    <property type="entry name" value="BphY/WalK/GraS-like"/>
</dbReference>
<keyword evidence="4" id="KW-0808">Transferase</keyword>
<dbReference type="Gene3D" id="1.10.287.130">
    <property type="match status" value="1"/>
</dbReference>
<keyword evidence="3" id="KW-0597">Phosphoprotein</keyword>
<evidence type="ECO:0000256" key="4">
    <source>
        <dbReference type="ARBA" id="ARBA00022679"/>
    </source>
</evidence>
<dbReference type="Pfam" id="PF00512">
    <property type="entry name" value="HisKA"/>
    <property type="match status" value="1"/>
</dbReference>
<gene>
    <name evidence="7" type="ORF">CWM47_01075</name>
</gene>
<dbReference type="PANTHER" id="PTHR42878:SF15">
    <property type="entry name" value="BACTERIOPHYTOCHROME"/>
    <property type="match status" value="1"/>
</dbReference>
<dbReference type="OrthoDB" id="927680at2"/>
<sequence length="534" mass="59855">MNLSPVPGLDDQLPVDPLAERSPEAIRLALSAFDASLNSIISMTAIRDADGKVVDFLMRSANPAVEESLSMTPDKIIGTRLLDTFPGNIESGLFDLYVSVINTGQPEKTTQYYNDVHGLEAWFAVSAVRQGNDTVVVTFMNVTDSKQAERLVKKQAELFQTVLDNAQAAISLHAAIRNTTNQIVDFRTVMANRQSKAMWEEFAEPIMTKTFFEVSTPVQQEEDFPKYVRVVETGEPDFAEFSIGDQWWLRITAKSGDGVVISNMNITENRSYRQQLEATNMELKRSNESLQSFAYIASHDLQEPLRKIQAFGDLLKEQYAPVLDTDGCHMIDRMQSAAERMSALIRDLLDYSRIAAQRDMFHPFSLSKLLDDILEDLWHPIQQTKARIDFGKDDDQPLPELVGDRFQLRQLFQNLLSNALKFYRTGADGLPIPPIINVCASEVRGADLPVEVRQNLSVNRSYWAICVADNGIGFDQKHADLVFQIFQRLHGRQQFEGTGIGLAVVKKVVELHDGAIQAQSEAGKGAVFTVYLPM</sequence>
<dbReference type="Gene3D" id="3.30.565.10">
    <property type="entry name" value="Histidine kinase-like ATPase, C-terminal domain"/>
    <property type="match status" value="1"/>
</dbReference>
<evidence type="ECO:0000256" key="3">
    <source>
        <dbReference type="ARBA" id="ARBA00022553"/>
    </source>
</evidence>
<dbReference type="GO" id="GO:0000156">
    <property type="term" value="F:phosphorelay response regulator activity"/>
    <property type="evidence" value="ECO:0007669"/>
    <property type="project" value="TreeGrafter"/>
</dbReference>
<dbReference type="RefSeq" id="WP_100985958.1">
    <property type="nucleotide sequence ID" value="NZ_CP025096.1"/>
</dbReference>
<evidence type="ECO:0000313" key="7">
    <source>
        <dbReference type="EMBL" id="AUD00532.1"/>
    </source>
</evidence>
<dbReference type="InterPro" id="IPR036890">
    <property type="entry name" value="HATPase_C_sf"/>
</dbReference>
<dbReference type="InterPro" id="IPR036097">
    <property type="entry name" value="HisK_dim/P_sf"/>
</dbReference>
<dbReference type="SUPFAM" id="SSF55874">
    <property type="entry name" value="ATPase domain of HSP90 chaperone/DNA topoisomerase II/histidine kinase"/>
    <property type="match status" value="1"/>
</dbReference>
<dbReference type="Pfam" id="PF02518">
    <property type="entry name" value="HATPase_c"/>
    <property type="match status" value="1"/>
</dbReference>
<dbReference type="InterPro" id="IPR003661">
    <property type="entry name" value="HisK_dim/P_dom"/>
</dbReference>
<organism evidence="7 8">
    <name type="scientific">Spirosoma pollinicola</name>
    <dbReference type="NCBI Taxonomy" id="2057025"/>
    <lineage>
        <taxon>Bacteria</taxon>
        <taxon>Pseudomonadati</taxon>
        <taxon>Bacteroidota</taxon>
        <taxon>Cytophagia</taxon>
        <taxon>Cytophagales</taxon>
        <taxon>Cytophagaceae</taxon>
        <taxon>Spirosoma</taxon>
    </lineage>
</organism>
<dbReference type="GO" id="GO:0007234">
    <property type="term" value="P:osmosensory signaling via phosphorelay pathway"/>
    <property type="evidence" value="ECO:0007669"/>
    <property type="project" value="TreeGrafter"/>
</dbReference>
<dbReference type="AlphaFoldDB" id="A0A2K8YSC5"/>
<evidence type="ECO:0000256" key="2">
    <source>
        <dbReference type="ARBA" id="ARBA00012438"/>
    </source>
</evidence>
<dbReference type="PANTHER" id="PTHR42878">
    <property type="entry name" value="TWO-COMPONENT HISTIDINE KINASE"/>
    <property type="match status" value="1"/>
</dbReference>
<dbReference type="SUPFAM" id="SSF47384">
    <property type="entry name" value="Homodimeric domain of signal transducing histidine kinase"/>
    <property type="match status" value="1"/>
</dbReference>
<evidence type="ECO:0000259" key="6">
    <source>
        <dbReference type="PROSITE" id="PS50109"/>
    </source>
</evidence>
<reference evidence="7 8" key="1">
    <citation type="submission" date="2017-11" db="EMBL/GenBank/DDBJ databases">
        <title>Taxonomic description and genome sequences of Spirosoma HA7 sp. nov., isolated from pollen microhabitat of Corylus avellana.</title>
        <authorList>
            <person name="Ambika Manirajan B."/>
            <person name="Suarez C."/>
            <person name="Ratering S."/>
            <person name="Geissler-Plaum R."/>
            <person name="Cardinale M."/>
            <person name="Sylvia S."/>
        </authorList>
    </citation>
    <scope>NUCLEOTIDE SEQUENCE [LARGE SCALE GENOMIC DNA]</scope>
    <source>
        <strain evidence="7 8">HA7</strain>
    </source>
</reference>
<protein>
    <recommendedName>
        <fullName evidence="2">histidine kinase</fullName>
        <ecNumber evidence="2">2.7.13.3</ecNumber>
    </recommendedName>
</protein>
<dbReference type="Proteomes" id="UP000232883">
    <property type="component" value="Chromosome"/>
</dbReference>
<dbReference type="PROSITE" id="PS50109">
    <property type="entry name" value="HIS_KIN"/>
    <property type="match status" value="1"/>
</dbReference>
<dbReference type="InterPro" id="IPR004358">
    <property type="entry name" value="Sig_transdc_His_kin-like_C"/>
</dbReference>
<accession>A0A2K8YSC5</accession>
<dbReference type="CDD" id="cd00082">
    <property type="entry name" value="HisKA"/>
    <property type="match status" value="1"/>
</dbReference>